<name>A0A381WQ06_9ZZZZ</name>
<dbReference type="GO" id="GO:0004775">
    <property type="term" value="F:succinate-CoA ligase (ADP-forming) activity"/>
    <property type="evidence" value="ECO:0007669"/>
    <property type="project" value="TreeGrafter"/>
</dbReference>
<dbReference type="AlphaFoldDB" id="A0A381WQ06"/>
<dbReference type="EMBL" id="UINC01012507">
    <property type="protein sequence ID" value="SVA54585.1"/>
    <property type="molecule type" value="Genomic_DNA"/>
</dbReference>
<evidence type="ECO:0000313" key="2">
    <source>
        <dbReference type="EMBL" id="SVA54585.1"/>
    </source>
</evidence>
<sequence>MLLTKVLSEDPEIHHPIVAMATPLNVELAQSAGYEVPDGSNNDLLIAFSTDKDLVPRCLELVDKLLNESVGPGEPQHSTDRALTSLGRTIKDFGSQVALISVPGEHAAYQAAEAIEAGAHPVIFSDNVSIECELNLKMLAESFGLIVMGPDCGTVILDGAGLGFANVTETGPIGLISASGTGAQQILALCDQGNVGVRHVLGLGGRDLTDDIGGLSARKALSMLDADPTIEVIGLVAKEIGPATDRDLEEAISSLITPVVRIPTEDLTDGTAQLLRVAGSELPELPVWGSTRERHRRMGHLVGLFSGGTLALESEFIAGAAGCEAQIVDLGADKYTVGRPHPMIDNTLRLERLEEAAEDDSVGAVLIDVVLGHGASANPSAELADVVRRIQAPVFVSLIGTRSDPQDLERQARTLALAGAEVHLSNANATKAAVG</sequence>
<dbReference type="Pfam" id="PF00549">
    <property type="entry name" value="Ligase_CoA"/>
    <property type="match status" value="1"/>
</dbReference>
<dbReference type="Gene3D" id="3.40.50.261">
    <property type="entry name" value="Succinyl-CoA synthetase domains"/>
    <property type="match status" value="2"/>
</dbReference>
<dbReference type="PANTHER" id="PTHR11117">
    <property type="entry name" value="SUCCINYL-COA LIGASE SUBUNIT ALPHA"/>
    <property type="match status" value="1"/>
</dbReference>
<feature type="domain" description="ATP-citrate synthase/succinyl-CoA ligase C-terminal" evidence="1">
    <location>
        <begin position="304"/>
        <end position="433"/>
    </location>
</feature>
<proteinExistence type="predicted"/>
<dbReference type="GO" id="GO:0005829">
    <property type="term" value="C:cytosol"/>
    <property type="evidence" value="ECO:0007669"/>
    <property type="project" value="TreeGrafter"/>
</dbReference>
<dbReference type="SUPFAM" id="SSF52210">
    <property type="entry name" value="Succinyl-CoA synthetase domains"/>
    <property type="match status" value="2"/>
</dbReference>
<dbReference type="GO" id="GO:0009361">
    <property type="term" value="C:succinate-CoA ligase complex (ADP-forming)"/>
    <property type="evidence" value="ECO:0007669"/>
    <property type="project" value="TreeGrafter"/>
</dbReference>
<dbReference type="InterPro" id="IPR016102">
    <property type="entry name" value="Succinyl-CoA_synth-like"/>
</dbReference>
<dbReference type="PANTHER" id="PTHR11117:SF24">
    <property type="entry name" value="PROTEIN FDRA"/>
    <property type="match status" value="1"/>
</dbReference>
<dbReference type="GO" id="GO:0004776">
    <property type="term" value="F:succinate-CoA ligase (GDP-forming) activity"/>
    <property type="evidence" value="ECO:0007669"/>
    <property type="project" value="TreeGrafter"/>
</dbReference>
<evidence type="ECO:0000259" key="1">
    <source>
        <dbReference type="Pfam" id="PF00549"/>
    </source>
</evidence>
<accession>A0A381WQ06</accession>
<protein>
    <recommendedName>
        <fullName evidence="1">ATP-citrate synthase/succinyl-CoA ligase C-terminal domain-containing protein</fullName>
    </recommendedName>
</protein>
<dbReference type="Gene3D" id="3.40.50.720">
    <property type="entry name" value="NAD(P)-binding Rossmann-like Domain"/>
    <property type="match status" value="1"/>
</dbReference>
<dbReference type="InterPro" id="IPR005811">
    <property type="entry name" value="SUCC_ACL_C"/>
</dbReference>
<reference evidence="2" key="1">
    <citation type="submission" date="2018-05" db="EMBL/GenBank/DDBJ databases">
        <authorList>
            <person name="Lanie J.A."/>
            <person name="Ng W.-L."/>
            <person name="Kazmierczak K.M."/>
            <person name="Andrzejewski T.M."/>
            <person name="Davidsen T.M."/>
            <person name="Wayne K.J."/>
            <person name="Tettelin H."/>
            <person name="Glass J.I."/>
            <person name="Rusch D."/>
            <person name="Podicherti R."/>
            <person name="Tsui H.-C.T."/>
            <person name="Winkler M.E."/>
        </authorList>
    </citation>
    <scope>NUCLEOTIDE SEQUENCE</scope>
</reference>
<dbReference type="GO" id="GO:0006099">
    <property type="term" value="P:tricarboxylic acid cycle"/>
    <property type="evidence" value="ECO:0007669"/>
    <property type="project" value="TreeGrafter"/>
</dbReference>
<gene>
    <name evidence="2" type="ORF">METZ01_LOCUS107439</name>
</gene>
<organism evidence="2">
    <name type="scientific">marine metagenome</name>
    <dbReference type="NCBI Taxonomy" id="408172"/>
    <lineage>
        <taxon>unclassified sequences</taxon>
        <taxon>metagenomes</taxon>
        <taxon>ecological metagenomes</taxon>
    </lineage>
</organism>